<name>A0AAD7ET25_9AGAR</name>
<gene>
    <name evidence="1" type="ORF">DFH08DRAFT_808534</name>
</gene>
<evidence type="ECO:0000313" key="2">
    <source>
        <dbReference type="Proteomes" id="UP001218218"/>
    </source>
</evidence>
<dbReference type="EMBL" id="JARIHO010000018">
    <property type="protein sequence ID" value="KAJ7347748.1"/>
    <property type="molecule type" value="Genomic_DNA"/>
</dbReference>
<dbReference type="Proteomes" id="UP001218218">
    <property type="component" value="Unassembled WGS sequence"/>
</dbReference>
<dbReference type="AlphaFoldDB" id="A0AAD7ET25"/>
<proteinExistence type="predicted"/>
<sequence>MRKNNWMYGSTAAATCLVCVQYDIGSDYEECKEEGGENEFRTCRIPYEEVDRIVAGLGVADLWFRDFVDEAGPQEDGCRDGSHLNQIRETPKRGQMRISKDRRRCMS</sequence>
<accession>A0AAD7ET25</accession>
<organism evidence="1 2">
    <name type="scientific">Mycena albidolilacea</name>
    <dbReference type="NCBI Taxonomy" id="1033008"/>
    <lineage>
        <taxon>Eukaryota</taxon>
        <taxon>Fungi</taxon>
        <taxon>Dikarya</taxon>
        <taxon>Basidiomycota</taxon>
        <taxon>Agaricomycotina</taxon>
        <taxon>Agaricomycetes</taxon>
        <taxon>Agaricomycetidae</taxon>
        <taxon>Agaricales</taxon>
        <taxon>Marasmiineae</taxon>
        <taxon>Mycenaceae</taxon>
        <taxon>Mycena</taxon>
    </lineage>
</organism>
<evidence type="ECO:0000313" key="1">
    <source>
        <dbReference type="EMBL" id="KAJ7347748.1"/>
    </source>
</evidence>
<keyword evidence="2" id="KW-1185">Reference proteome</keyword>
<reference evidence="1" key="1">
    <citation type="submission" date="2023-03" db="EMBL/GenBank/DDBJ databases">
        <title>Massive genome expansion in bonnet fungi (Mycena s.s.) driven by repeated elements and novel gene families across ecological guilds.</title>
        <authorList>
            <consortium name="Lawrence Berkeley National Laboratory"/>
            <person name="Harder C.B."/>
            <person name="Miyauchi S."/>
            <person name="Viragh M."/>
            <person name="Kuo A."/>
            <person name="Thoen E."/>
            <person name="Andreopoulos B."/>
            <person name="Lu D."/>
            <person name="Skrede I."/>
            <person name="Drula E."/>
            <person name="Henrissat B."/>
            <person name="Morin E."/>
            <person name="Kohler A."/>
            <person name="Barry K."/>
            <person name="LaButti K."/>
            <person name="Morin E."/>
            <person name="Salamov A."/>
            <person name="Lipzen A."/>
            <person name="Mereny Z."/>
            <person name="Hegedus B."/>
            <person name="Baldrian P."/>
            <person name="Stursova M."/>
            <person name="Weitz H."/>
            <person name="Taylor A."/>
            <person name="Grigoriev I.V."/>
            <person name="Nagy L.G."/>
            <person name="Martin F."/>
            <person name="Kauserud H."/>
        </authorList>
    </citation>
    <scope>NUCLEOTIDE SEQUENCE</scope>
    <source>
        <strain evidence="1">CBHHK002</strain>
    </source>
</reference>
<comment type="caution">
    <text evidence="1">The sequence shown here is derived from an EMBL/GenBank/DDBJ whole genome shotgun (WGS) entry which is preliminary data.</text>
</comment>
<protein>
    <submittedName>
        <fullName evidence="1">Uncharacterized protein</fullName>
    </submittedName>
</protein>